<organism evidence="1 2">
    <name type="scientific">Dongia sedimenti</name>
    <dbReference type="NCBI Taxonomy" id="3064282"/>
    <lineage>
        <taxon>Bacteria</taxon>
        <taxon>Pseudomonadati</taxon>
        <taxon>Pseudomonadota</taxon>
        <taxon>Alphaproteobacteria</taxon>
        <taxon>Rhodospirillales</taxon>
        <taxon>Dongiaceae</taxon>
        <taxon>Dongia</taxon>
    </lineage>
</organism>
<proteinExistence type="predicted"/>
<dbReference type="Proteomes" id="UP001230156">
    <property type="component" value="Unassembled WGS sequence"/>
</dbReference>
<dbReference type="RefSeq" id="WP_379953937.1">
    <property type="nucleotide sequence ID" value="NZ_JAUYVI010000001.1"/>
</dbReference>
<evidence type="ECO:0008006" key="3">
    <source>
        <dbReference type="Google" id="ProtNLM"/>
    </source>
</evidence>
<dbReference type="PROSITE" id="PS51257">
    <property type="entry name" value="PROKAR_LIPOPROTEIN"/>
    <property type="match status" value="1"/>
</dbReference>
<gene>
    <name evidence="1" type="ORF">Q8A70_02660</name>
</gene>
<keyword evidence="2" id="KW-1185">Reference proteome</keyword>
<reference evidence="2" key="1">
    <citation type="submission" date="2023-08" db="EMBL/GenBank/DDBJ databases">
        <title>Rhodospirillaceae gen. nov., a novel taxon isolated from the Yangtze River Yuezi River estuary sludge.</title>
        <authorList>
            <person name="Ruan L."/>
        </authorList>
    </citation>
    <scope>NUCLEOTIDE SEQUENCE [LARGE SCALE GENOMIC DNA]</scope>
    <source>
        <strain evidence="2">R-7</strain>
    </source>
</reference>
<protein>
    <recommendedName>
        <fullName evidence="3">Lipoprotein</fullName>
    </recommendedName>
</protein>
<dbReference type="EMBL" id="JAUYVI010000001">
    <property type="protein sequence ID" value="MDQ7246546.1"/>
    <property type="molecule type" value="Genomic_DNA"/>
</dbReference>
<name>A0ABU0YFQ1_9PROT</name>
<evidence type="ECO:0000313" key="2">
    <source>
        <dbReference type="Proteomes" id="UP001230156"/>
    </source>
</evidence>
<evidence type="ECO:0000313" key="1">
    <source>
        <dbReference type="EMBL" id="MDQ7246546.1"/>
    </source>
</evidence>
<accession>A0ABU0YFQ1</accession>
<sequence length="104" mass="11413">MRERTIALCLIGLLGGCAALSKPESTRFEQTPGGFEFRAIADAAYPEASPGGEAWRMSWLEQRLKDTATCPNGYEITSREPVLLSTGTLGGIYDVYYEGRCTDR</sequence>
<comment type="caution">
    <text evidence="1">The sequence shown here is derived from an EMBL/GenBank/DDBJ whole genome shotgun (WGS) entry which is preliminary data.</text>
</comment>